<dbReference type="AlphaFoldDB" id="A0A1C3Y0C7"/>
<proteinExistence type="predicted"/>
<dbReference type="InterPro" id="IPR014985">
    <property type="entry name" value="WbqC"/>
</dbReference>
<dbReference type="STRING" id="1138170.GA0061105_103360"/>
<name>A0A1C3Y0C7_9HYPH</name>
<dbReference type="Proteomes" id="UP000198723">
    <property type="component" value="Unassembled WGS sequence"/>
</dbReference>
<sequence>MTAVVITQPMLFPWPGFFEQLMLADNYIYLDDTQFSKGSFTNRIQLLRGSDRCWMTIPLAGKGSFRKISELTAAGDDWKASHRALLRQSLLGAPFIDDALSIFDSVYRHSCLLDLLIASIEEPAHYLGIGRNRTIEKTSEMGVEGTSWQRVLDIVLKAGGTRYLTGHGASNYLDHATFEQAGVLVEYMKYSRTPWPQPVGSFTPYVSVLDLIARTGSEARNCLIPATVAWQDFLKEEMVTS</sequence>
<dbReference type="Pfam" id="PF08889">
    <property type="entry name" value="WbqC"/>
    <property type="match status" value="1"/>
</dbReference>
<reference evidence="1 2" key="1">
    <citation type="submission" date="2016-08" db="EMBL/GenBank/DDBJ databases">
        <authorList>
            <person name="Seilhamer J.J."/>
        </authorList>
    </citation>
    <scope>NUCLEOTIDE SEQUENCE [LARGE SCALE GENOMIC DNA]</scope>
    <source>
        <strain evidence="1 2">HBR26</strain>
    </source>
</reference>
<organism evidence="1 2">
    <name type="scientific">Rhizobium aethiopicum</name>
    <dbReference type="NCBI Taxonomy" id="1138170"/>
    <lineage>
        <taxon>Bacteria</taxon>
        <taxon>Pseudomonadati</taxon>
        <taxon>Pseudomonadota</taxon>
        <taxon>Alphaproteobacteria</taxon>
        <taxon>Hyphomicrobiales</taxon>
        <taxon>Rhizobiaceae</taxon>
        <taxon>Rhizobium/Agrobacterium group</taxon>
        <taxon>Rhizobium</taxon>
    </lineage>
</organism>
<gene>
    <name evidence="1" type="ORF">GA0061105_103360</name>
</gene>
<accession>A0A1C3Y0C7</accession>
<dbReference type="RefSeq" id="WP_092749475.1">
    <property type="nucleotide sequence ID" value="NZ_FMAJ01000003.1"/>
</dbReference>
<evidence type="ECO:0000313" key="1">
    <source>
        <dbReference type="EMBL" id="SCB57901.1"/>
    </source>
</evidence>
<dbReference type="EMBL" id="FMAJ01000003">
    <property type="protein sequence ID" value="SCB57901.1"/>
    <property type="molecule type" value="Genomic_DNA"/>
</dbReference>
<evidence type="ECO:0000313" key="2">
    <source>
        <dbReference type="Proteomes" id="UP000198723"/>
    </source>
</evidence>
<protein>
    <submittedName>
        <fullName evidence="1">WbqC-like protein family protein</fullName>
    </submittedName>
</protein>